<protein>
    <submittedName>
        <fullName evidence="2">Uncharacterized protein</fullName>
    </submittedName>
</protein>
<reference evidence="2" key="1">
    <citation type="submission" date="2022-11" db="UniProtKB">
        <authorList>
            <consortium name="WormBaseParasite"/>
        </authorList>
    </citation>
    <scope>IDENTIFICATION</scope>
</reference>
<accession>A0A915L6N5</accession>
<dbReference type="Proteomes" id="UP000887565">
    <property type="component" value="Unplaced"/>
</dbReference>
<evidence type="ECO:0000313" key="1">
    <source>
        <dbReference type="Proteomes" id="UP000887565"/>
    </source>
</evidence>
<name>A0A915L6N5_ROMCU</name>
<dbReference type="AlphaFoldDB" id="A0A915L6N5"/>
<dbReference type="WBParaSite" id="nRc.2.0.1.t46178-RA">
    <property type="protein sequence ID" value="nRc.2.0.1.t46178-RA"/>
    <property type="gene ID" value="nRc.2.0.1.g46178"/>
</dbReference>
<sequence length="101" mass="11304">MMNNDKVKQFSIDSLLYDRKLIGDSDSNKRTTTGCLEENGRALSEKSDAEREIQTVNKKCCVPSLCPDTSTVLLPDCRDTSTIPLPRLFRYLDCLVTSANV</sequence>
<keyword evidence="1" id="KW-1185">Reference proteome</keyword>
<organism evidence="1 2">
    <name type="scientific">Romanomermis culicivorax</name>
    <name type="common">Nematode worm</name>
    <dbReference type="NCBI Taxonomy" id="13658"/>
    <lineage>
        <taxon>Eukaryota</taxon>
        <taxon>Metazoa</taxon>
        <taxon>Ecdysozoa</taxon>
        <taxon>Nematoda</taxon>
        <taxon>Enoplea</taxon>
        <taxon>Dorylaimia</taxon>
        <taxon>Mermithida</taxon>
        <taxon>Mermithoidea</taxon>
        <taxon>Mermithidae</taxon>
        <taxon>Romanomermis</taxon>
    </lineage>
</organism>
<proteinExistence type="predicted"/>
<evidence type="ECO:0000313" key="2">
    <source>
        <dbReference type="WBParaSite" id="nRc.2.0.1.t46178-RA"/>
    </source>
</evidence>